<dbReference type="Gramene" id="KGN53548">
    <property type="protein sequence ID" value="KGN53548"/>
    <property type="gene ID" value="Csa_4G081260"/>
</dbReference>
<feature type="region of interest" description="Disordered" evidence="1">
    <location>
        <begin position="54"/>
        <end position="74"/>
    </location>
</feature>
<dbReference type="AlphaFoldDB" id="A0A0A0KVI2"/>
<protein>
    <submittedName>
        <fullName evidence="2">Uncharacterized protein</fullName>
    </submittedName>
</protein>
<name>A0A0A0KVI2_CUCSA</name>
<keyword evidence="3" id="KW-1185">Reference proteome</keyword>
<proteinExistence type="predicted"/>
<reference evidence="2 3" key="1">
    <citation type="journal article" date="2009" name="Nat. Genet.">
        <title>The genome of the cucumber, Cucumis sativus L.</title>
        <authorList>
            <person name="Huang S."/>
            <person name="Li R."/>
            <person name="Zhang Z."/>
            <person name="Li L."/>
            <person name="Gu X."/>
            <person name="Fan W."/>
            <person name="Lucas W.J."/>
            <person name="Wang X."/>
            <person name="Xie B."/>
            <person name="Ni P."/>
            <person name="Ren Y."/>
            <person name="Zhu H."/>
            <person name="Li J."/>
            <person name="Lin K."/>
            <person name="Jin W."/>
            <person name="Fei Z."/>
            <person name="Li G."/>
            <person name="Staub J."/>
            <person name="Kilian A."/>
            <person name="van der Vossen E.A."/>
            <person name="Wu Y."/>
            <person name="Guo J."/>
            <person name="He J."/>
            <person name="Jia Z."/>
            <person name="Ren Y."/>
            <person name="Tian G."/>
            <person name="Lu Y."/>
            <person name="Ruan J."/>
            <person name="Qian W."/>
            <person name="Wang M."/>
            <person name="Huang Q."/>
            <person name="Li B."/>
            <person name="Xuan Z."/>
            <person name="Cao J."/>
            <person name="Asan"/>
            <person name="Wu Z."/>
            <person name="Zhang J."/>
            <person name="Cai Q."/>
            <person name="Bai Y."/>
            <person name="Zhao B."/>
            <person name="Han Y."/>
            <person name="Li Y."/>
            <person name="Li X."/>
            <person name="Wang S."/>
            <person name="Shi Q."/>
            <person name="Liu S."/>
            <person name="Cho W.K."/>
            <person name="Kim J.Y."/>
            <person name="Xu Y."/>
            <person name="Heller-Uszynska K."/>
            <person name="Miao H."/>
            <person name="Cheng Z."/>
            <person name="Zhang S."/>
            <person name="Wu J."/>
            <person name="Yang Y."/>
            <person name="Kang H."/>
            <person name="Li M."/>
            <person name="Liang H."/>
            <person name="Ren X."/>
            <person name="Shi Z."/>
            <person name="Wen M."/>
            <person name="Jian M."/>
            <person name="Yang H."/>
            <person name="Zhang G."/>
            <person name="Yang Z."/>
            <person name="Chen R."/>
            <person name="Liu S."/>
            <person name="Li J."/>
            <person name="Ma L."/>
            <person name="Liu H."/>
            <person name="Zhou Y."/>
            <person name="Zhao J."/>
            <person name="Fang X."/>
            <person name="Li G."/>
            <person name="Fang L."/>
            <person name="Li Y."/>
            <person name="Liu D."/>
            <person name="Zheng H."/>
            <person name="Zhang Y."/>
            <person name="Qin N."/>
            <person name="Li Z."/>
            <person name="Yang G."/>
            <person name="Yang S."/>
            <person name="Bolund L."/>
            <person name="Kristiansen K."/>
            <person name="Zheng H."/>
            <person name="Li S."/>
            <person name="Zhang X."/>
            <person name="Yang H."/>
            <person name="Wang J."/>
            <person name="Sun R."/>
            <person name="Zhang B."/>
            <person name="Jiang S."/>
            <person name="Wang J."/>
            <person name="Du Y."/>
            <person name="Li S."/>
        </authorList>
    </citation>
    <scope>NUCLEOTIDE SEQUENCE [LARGE SCALE GENOMIC DNA]</scope>
    <source>
        <strain evidence="3">cv. 9930</strain>
    </source>
</reference>
<sequence length="107" mass="12392">MFTVKFTENDSHKVQNSNAGIALRGYQVQASTLRAETKLVEANFDVRNEPNRRGEWRVEDGGKEKEEDEEGERRVFKKKNNVKLQIWSQRQAKPTSNQLIDSISLKN</sequence>
<accession>A0A0A0KVI2</accession>
<evidence type="ECO:0000313" key="2">
    <source>
        <dbReference type="EMBL" id="KGN53548.1"/>
    </source>
</evidence>
<reference evidence="2 3" key="2">
    <citation type="journal article" date="2009" name="PLoS ONE">
        <title>An integrated genetic and cytogenetic map of the cucumber genome.</title>
        <authorList>
            <person name="Ren Y."/>
            <person name="Zhang Z."/>
            <person name="Liu J."/>
            <person name="Staub J.E."/>
            <person name="Han Y."/>
            <person name="Cheng Z."/>
            <person name="Li X."/>
            <person name="Lu J."/>
            <person name="Miao H."/>
            <person name="Kang H."/>
            <person name="Xie B."/>
            <person name="Gu X."/>
            <person name="Wang X."/>
            <person name="Du Y."/>
            <person name="Jin W."/>
            <person name="Huang S."/>
        </authorList>
    </citation>
    <scope>NUCLEOTIDE SEQUENCE [LARGE SCALE GENOMIC DNA]</scope>
    <source>
        <strain evidence="3">cv. 9930</strain>
    </source>
</reference>
<feature type="region of interest" description="Disordered" evidence="1">
    <location>
        <begin position="88"/>
        <end position="107"/>
    </location>
</feature>
<reference evidence="2 3" key="3">
    <citation type="journal article" date="2010" name="BMC Genomics">
        <title>Transcriptome sequencing and comparative analysis of cucumber flowers with different sex types.</title>
        <authorList>
            <person name="Guo S."/>
            <person name="Zheng Y."/>
            <person name="Joung J.G."/>
            <person name="Liu S."/>
            <person name="Zhang Z."/>
            <person name="Crasta O.R."/>
            <person name="Sobral B.W."/>
            <person name="Xu Y."/>
            <person name="Huang S."/>
            <person name="Fei Z."/>
        </authorList>
    </citation>
    <scope>NUCLEOTIDE SEQUENCE [LARGE SCALE GENOMIC DNA]</scope>
    <source>
        <strain evidence="3">cv. 9930</strain>
    </source>
</reference>
<reference evidence="2 3" key="4">
    <citation type="journal article" date="2011" name="BMC Genomics">
        <title>RNA-Seq improves annotation of protein-coding genes in the cucumber genome.</title>
        <authorList>
            <person name="Li Z."/>
            <person name="Zhang Z."/>
            <person name="Yan P."/>
            <person name="Huang S."/>
            <person name="Fei Z."/>
            <person name="Lin K."/>
        </authorList>
    </citation>
    <scope>NUCLEOTIDE SEQUENCE [LARGE SCALE GENOMIC DNA]</scope>
    <source>
        <strain evidence="3">cv. 9930</strain>
    </source>
</reference>
<dbReference type="EMBL" id="CM002925">
    <property type="protein sequence ID" value="KGN53548.1"/>
    <property type="molecule type" value="Genomic_DNA"/>
</dbReference>
<organism evidence="2 3">
    <name type="scientific">Cucumis sativus</name>
    <name type="common">Cucumber</name>
    <dbReference type="NCBI Taxonomy" id="3659"/>
    <lineage>
        <taxon>Eukaryota</taxon>
        <taxon>Viridiplantae</taxon>
        <taxon>Streptophyta</taxon>
        <taxon>Embryophyta</taxon>
        <taxon>Tracheophyta</taxon>
        <taxon>Spermatophyta</taxon>
        <taxon>Magnoliopsida</taxon>
        <taxon>eudicotyledons</taxon>
        <taxon>Gunneridae</taxon>
        <taxon>Pentapetalae</taxon>
        <taxon>rosids</taxon>
        <taxon>fabids</taxon>
        <taxon>Cucurbitales</taxon>
        <taxon>Cucurbitaceae</taxon>
        <taxon>Benincaseae</taxon>
        <taxon>Cucumis</taxon>
    </lineage>
</organism>
<feature type="compositionally biased region" description="Basic and acidic residues" evidence="1">
    <location>
        <begin position="54"/>
        <end position="65"/>
    </location>
</feature>
<gene>
    <name evidence="2" type="ORF">Csa_4G081260</name>
</gene>
<dbReference type="Proteomes" id="UP000029981">
    <property type="component" value="Chromosome 4"/>
</dbReference>
<evidence type="ECO:0000256" key="1">
    <source>
        <dbReference type="SAM" id="MobiDB-lite"/>
    </source>
</evidence>
<evidence type="ECO:0000313" key="3">
    <source>
        <dbReference type="Proteomes" id="UP000029981"/>
    </source>
</evidence>